<dbReference type="EMBL" id="UZAE01004284">
    <property type="protein sequence ID" value="VDO01099.1"/>
    <property type="molecule type" value="Genomic_DNA"/>
</dbReference>
<keyword evidence="3" id="KW-1185">Reference proteome</keyword>
<dbReference type="WBParaSite" id="HNAJ_0000523801-mRNA-1">
    <property type="protein sequence ID" value="HNAJ_0000523801-mRNA-1"/>
    <property type="gene ID" value="HNAJ_0000523801"/>
</dbReference>
<feature type="compositionally biased region" description="Acidic residues" evidence="1">
    <location>
        <begin position="101"/>
        <end position="111"/>
    </location>
</feature>
<evidence type="ECO:0000313" key="4">
    <source>
        <dbReference type="WBParaSite" id="HNAJ_0000523801-mRNA-1"/>
    </source>
</evidence>
<reference evidence="2 3" key="2">
    <citation type="submission" date="2018-11" db="EMBL/GenBank/DDBJ databases">
        <authorList>
            <consortium name="Pathogen Informatics"/>
        </authorList>
    </citation>
    <scope>NUCLEOTIDE SEQUENCE [LARGE SCALE GENOMIC DNA]</scope>
</reference>
<dbReference type="Proteomes" id="UP000278807">
    <property type="component" value="Unassembled WGS sequence"/>
</dbReference>
<protein>
    <submittedName>
        <fullName evidence="4">Protein GOLM2</fullName>
    </submittedName>
</protein>
<name>A0A0R3TDU9_RODNA</name>
<organism evidence="4">
    <name type="scientific">Rodentolepis nana</name>
    <name type="common">Dwarf tapeworm</name>
    <name type="synonym">Hymenolepis nana</name>
    <dbReference type="NCBI Taxonomy" id="102285"/>
    <lineage>
        <taxon>Eukaryota</taxon>
        <taxon>Metazoa</taxon>
        <taxon>Spiralia</taxon>
        <taxon>Lophotrochozoa</taxon>
        <taxon>Platyhelminthes</taxon>
        <taxon>Cestoda</taxon>
        <taxon>Eucestoda</taxon>
        <taxon>Cyclophyllidea</taxon>
        <taxon>Hymenolepididae</taxon>
        <taxon>Rodentolepis</taxon>
    </lineage>
</organism>
<dbReference type="AlphaFoldDB" id="A0A0R3TDU9"/>
<feature type="compositionally biased region" description="Basic and acidic residues" evidence="1">
    <location>
        <begin position="112"/>
        <end position="121"/>
    </location>
</feature>
<reference evidence="4" key="1">
    <citation type="submission" date="2017-02" db="UniProtKB">
        <authorList>
            <consortium name="WormBaseParasite"/>
        </authorList>
    </citation>
    <scope>IDENTIFICATION</scope>
</reference>
<sequence length="121" mass="13952">MCFKFWRKKTLPPERRQQSTPKPAEGGGDNDAVMAQMRRKIDAINQVREAAKLRRKEDGTEKEDQIELKPPQVSFYLDPEPERYDIDSYLTPSIIQYVDASDSDDDVEDVNNDGKKRCLSS</sequence>
<evidence type="ECO:0000256" key="1">
    <source>
        <dbReference type="SAM" id="MobiDB-lite"/>
    </source>
</evidence>
<evidence type="ECO:0000313" key="3">
    <source>
        <dbReference type="Proteomes" id="UP000278807"/>
    </source>
</evidence>
<gene>
    <name evidence="2" type="ORF">HNAJ_LOCUS5239</name>
</gene>
<feature type="region of interest" description="Disordered" evidence="1">
    <location>
        <begin position="1"/>
        <end position="30"/>
    </location>
</feature>
<feature type="compositionally biased region" description="Basic residues" evidence="1">
    <location>
        <begin position="1"/>
        <end position="10"/>
    </location>
</feature>
<feature type="region of interest" description="Disordered" evidence="1">
    <location>
        <begin position="101"/>
        <end position="121"/>
    </location>
</feature>
<proteinExistence type="predicted"/>
<accession>A0A0R3TDU9</accession>
<evidence type="ECO:0000313" key="2">
    <source>
        <dbReference type="EMBL" id="VDO01099.1"/>
    </source>
</evidence>
<dbReference type="OrthoDB" id="10489878at2759"/>